<accession>A0A8S5S388</accession>
<protein>
    <submittedName>
        <fullName evidence="1">Uncharacterized protein</fullName>
    </submittedName>
</protein>
<reference evidence="1" key="1">
    <citation type="journal article" date="2021" name="Proc. Natl. Acad. Sci. U.S.A.">
        <title>A Catalog of Tens of Thousands of Viruses from Human Metagenomes Reveals Hidden Associations with Chronic Diseases.</title>
        <authorList>
            <person name="Tisza M.J."/>
            <person name="Buck C.B."/>
        </authorList>
    </citation>
    <scope>NUCLEOTIDE SEQUENCE</scope>
    <source>
        <strain evidence="1">CtBLh2</strain>
    </source>
</reference>
<organism evidence="1">
    <name type="scientific">Siphoviridae sp. ctBLh2</name>
    <dbReference type="NCBI Taxonomy" id="2827803"/>
    <lineage>
        <taxon>Viruses</taxon>
        <taxon>Duplodnaviria</taxon>
        <taxon>Heunggongvirae</taxon>
        <taxon>Uroviricota</taxon>
        <taxon>Caudoviricetes</taxon>
    </lineage>
</organism>
<proteinExistence type="predicted"/>
<sequence>MTFAQIPEQYTALGSGAIYVVESPEAADIDLRLVASDGTTCLGMQRYVGVKEARCDAAPLLRRALRFEPADDETGFTPAAGRTVTATAEAAPAGSFPDRAEATAPARIFLAGPAGPAEPALRTTMPAERIIPAGAGEEISITMPEFGSVAAAVTVRSGDRTEFHRYEASSAGLFLFRLDLKDFPDAEEVTLDFGTMGTIHYTVVPARSESCRLAWRSSIGSVEHYTFPVVREVRLRTEKNRAENRRGYVARIGGQERLTRIESAYEAPGVLAALAEITSSPAVWRVTDGGCIPVDVTTEEATLRRLGELCSLSLEIREKIETEATWN</sequence>
<name>A0A8S5S388_9CAUD</name>
<evidence type="ECO:0000313" key="1">
    <source>
        <dbReference type="EMBL" id="DAF45438.1"/>
    </source>
</evidence>
<dbReference type="EMBL" id="BK032514">
    <property type="protein sequence ID" value="DAF45438.1"/>
    <property type="molecule type" value="Genomic_DNA"/>
</dbReference>